<accession>S4XAF3</accession>
<keyword evidence="2" id="KW-1185">Reference proteome</keyword>
<gene>
    <name evidence="1" type="ORF">A606_02345</name>
</gene>
<dbReference type="AlphaFoldDB" id="S4XAF3"/>
<dbReference type="KEGG" id="cter:A606_02345"/>
<protein>
    <submittedName>
        <fullName evidence="1">Uncharacterized protein</fullName>
    </submittedName>
</protein>
<organism evidence="1 2">
    <name type="scientific">Corynebacterium terpenotabidum Y-11</name>
    <dbReference type="NCBI Taxonomy" id="1200352"/>
    <lineage>
        <taxon>Bacteria</taxon>
        <taxon>Bacillati</taxon>
        <taxon>Actinomycetota</taxon>
        <taxon>Actinomycetes</taxon>
        <taxon>Mycobacteriales</taxon>
        <taxon>Corynebacteriaceae</taxon>
        <taxon>Corynebacterium</taxon>
    </lineage>
</organism>
<proteinExistence type="predicted"/>
<sequence length="144" mass="15641">MLMLQMSMYGYLISLATDQGAGQVQGPDGPPQGFRFPDYPEARVLTDARDYNPILASWIEELDGKLRGLGLKASPTELLQHIRLHALVPSDQPTVTLSAVPVKMEGHEGRLTQVQRGTVISYGIDLGDAQSIRETDHAGVVSEA</sequence>
<evidence type="ECO:0000313" key="1">
    <source>
        <dbReference type="EMBL" id="AGP30122.1"/>
    </source>
</evidence>
<dbReference type="PATRIC" id="fig|1200352.3.peg.471"/>
<dbReference type="HOGENOM" id="CLU_1793250_0_0_11"/>
<evidence type="ECO:0000313" key="2">
    <source>
        <dbReference type="Proteomes" id="UP000014809"/>
    </source>
</evidence>
<dbReference type="Proteomes" id="UP000014809">
    <property type="component" value="Chromosome"/>
</dbReference>
<name>S4XAF3_9CORY</name>
<dbReference type="EMBL" id="CP003696">
    <property type="protein sequence ID" value="AGP30122.1"/>
    <property type="molecule type" value="Genomic_DNA"/>
</dbReference>
<reference evidence="1 2" key="1">
    <citation type="submission" date="2012-06" db="EMBL/GenBank/DDBJ databases">
        <title>Complete genome sequence of Corynebacterium terpenotabidum Y-11 (=DSM 44721).</title>
        <authorList>
            <person name="Ruckert C."/>
            <person name="Albersmeier A."/>
            <person name="Al-Dilaimi A."/>
            <person name="Szczepanowski R."/>
            <person name="Kalinowski J."/>
        </authorList>
    </citation>
    <scope>NUCLEOTIDE SEQUENCE [LARGE SCALE GENOMIC DNA]</scope>
    <source>
        <strain evidence="1 2">Y-11</strain>
    </source>
</reference>